<reference evidence="2 3" key="1">
    <citation type="submission" date="2020-08" db="EMBL/GenBank/DDBJ databases">
        <title>Genomic Encyclopedia of Type Strains, Phase IV (KMG-IV): sequencing the most valuable type-strain genomes for metagenomic binning, comparative biology and taxonomic classification.</title>
        <authorList>
            <person name="Goeker M."/>
        </authorList>
    </citation>
    <scope>NUCLEOTIDE SEQUENCE [LARGE SCALE GENOMIC DNA]</scope>
    <source>
        <strain evidence="2 3">DSM 16268</strain>
    </source>
</reference>
<organism evidence="2 3">
    <name type="scientific">Prosthecomicrobium pneumaticum</name>
    <dbReference type="NCBI Taxonomy" id="81895"/>
    <lineage>
        <taxon>Bacteria</taxon>
        <taxon>Pseudomonadati</taxon>
        <taxon>Pseudomonadota</taxon>
        <taxon>Alphaproteobacteria</taxon>
        <taxon>Hyphomicrobiales</taxon>
        <taxon>Kaistiaceae</taxon>
        <taxon>Prosthecomicrobium</taxon>
    </lineage>
</organism>
<comment type="caution">
    <text evidence="2">The sequence shown here is derived from an EMBL/GenBank/DDBJ whole genome shotgun (WGS) entry which is preliminary data.</text>
</comment>
<accession>A0A7W9FK97</accession>
<evidence type="ECO:0000313" key="2">
    <source>
        <dbReference type="EMBL" id="MBB5752320.1"/>
    </source>
</evidence>
<keyword evidence="3" id="KW-1185">Reference proteome</keyword>
<proteinExistence type="predicted"/>
<dbReference type="Pfam" id="PF13801">
    <property type="entry name" value="Metal_resist"/>
    <property type="match status" value="1"/>
</dbReference>
<name>A0A7W9FK97_9HYPH</name>
<dbReference type="AlphaFoldDB" id="A0A7W9FK97"/>
<dbReference type="EMBL" id="JACHOO010000002">
    <property type="protein sequence ID" value="MBB5752320.1"/>
    <property type="molecule type" value="Genomic_DNA"/>
</dbReference>
<protein>
    <submittedName>
        <fullName evidence="2">Putative membrane protein</fullName>
    </submittedName>
</protein>
<feature type="compositionally biased region" description="Basic and acidic residues" evidence="1">
    <location>
        <begin position="124"/>
        <end position="147"/>
    </location>
</feature>
<dbReference type="InterPro" id="IPR025961">
    <property type="entry name" value="Metal_resist"/>
</dbReference>
<gene>
    <name evidence="2" type="ORF">GGQ63_001372</name>
</gene>
<dbReference type="RefSeq" id="WP_183853861.1">
    <property type="nucleotide sequence ID" value="NZ_JACHOO010000002.1"/>
</dbReference>
<evidence type="ECO:0000256" key="1">
    <source>
        <dbReference type="SAM" id="MobiDB-lite"/>
    </source>
</evidence>
<sequence>MTLSRRLVIALFVLLALSLSANFLVIGFLAGRGFHPGGPPNMMRIVEQGLGGLPPSLRDAVAAELEATQPEMAADLARIREQRRDLVQAIKTEPFDRSRVEAAFAALGDRLEGMRKRGEQAVLRALERATPEERSEIREPRGPRFDDPPPPPPL</sequence>
<feature type="region of interest" description="Disordered" evidence="1">
    <location>
        <begin position="124"/>
        <end position="154"/>
    </location>
</feature>
<dbReference type="Proteomes" id="UP000523821">
    <property type="component" value="Unassembled WGS sequence"/>
</dbReference>
<evidence type="ECO:0000313" key="3">
    <source>
        <dbReference type="Proteomes" id="UP000523821"/>
    </source>
</evidence>